<feature type="transmembrane region" description="Helical" evidence="7">
    <location>
        <begin position="189"/>
        <end position="210"/>
    </location>
</feature>
<dbReference type="PRINTS" id="PR00783">
    <property type="entry name" value="MINTRINSICP"/>
</dbReference>
<dbReference type="GO" id="GO:0015267">
    <property type="term" value="F:channel activity"/>
    <property type="evidence" value="ECO:0007669"/>
    <property type="project" value="InterPro"/>
</dbReference>
<dbReference type="AlphaFoldDB" id="A0A2N9EQJ6"/>
<evidence type="ECO:0000256" key="3">
    <source>
        <dbReference type="ARBA" id="ARBA00022989"/>
    </source>
</evidence>
<keyword evidence="3 7" id="KW-1133">Transmembrane helix</keyword>
<comment type="similarity">
    <text evidence="5">Belongs to the MIP/aquaporin (TC 1.A.8) family.</text>
</comment>
<feature type="transmembrane region" description="Helical" evidence="7">
    <location>
        <begin position="60"/>
        <end position="78"/>
    </location>
</feature>
<accession>A0A2N9EQJ6</accession>
<evidence type="ECO:0000313" key="8">
    <source>
        <dbReference type="EMBL" id="SPC77112.1"/>
    </source>
</evidence>
<feature type="transmembrane region" description="Helical" evidence="7">
    <location>
        <begin position="83"/>
        <end position="102"/>
    </location>
</feature>
<protein>
    <recommendedName>
        <fullName evidence="9">Aquaporin</fullName>
    </recommendedName>
</protein>
<evidence type="ECO:0000256" key="5">
    <source>
        <dbReference type="RuleBase" id="RU000477"/>
    </source>
</evidence>
<dbReference type="InterPro" id="IPR023271">
    <property type="entry name" value="Aquaporin-like"/>
</dbReference>
<dbReference type="InterPro" id="IPR034294">
    <property type="entry name" value="Aquaporin_transptr"/>
</dbReference>
<keyword evidence="2 5" id="KW-0812">Transmembrane</keyword>
<feature type="transmembrane region" description="Helical" evidence="7">
    <location>
        <begin position="34"/>
        <end position="54"/>
    </location>
</feature>
<evidence type="ECO:0008006" key="9">
    <source>
        <dbReference type="Google" id="ProtNLM"/>
    </source>
</evidence>
<evidence type="ECO:0000256" key="7">
    <source>
        <dbReference type="SAM" id="Phobius"/>
    </source>
</evidence>
<comment type="subcellular location">
    <subcellularLocation>
        <location evidence="1">Membrane</location>
        <topology evidence="1">Multi-pass membrane protein</topology>
    </subcellularLocation>
</comment>
<sequence length="322" mass="35279">MASLDITKIEAGSSSSSKNGVCSSSEMVQIIQKVIAEVIGTYFVIFTGCGSVVVNKTYGLVTFPGICVVWGLVVMVMVPLYILAQVIGSVLASATLCTMFTVPKKDFFGTIPAGSNFQSFFIEIIISFLLMFVICGVATDNRAIGELAGLAVGMTIILNVLVAGPISGASMNPARSLGPALVMHEYKGLWVYMVGPPIGTILGALSYHMIRFTDKPLRELTKSSSFLKSISRCPLARNTWALIHGRLQKLSNQDGEFSRFLQWIFKALPKEEVEDWAVTAWSIWNARNRFVHEDCQIPPQTIRANALAIRSEFNQARLSFQH</sequence>
<keyword evidence="5" id="KW-0813">Transport</keyword>
<gene>
    <name evidence="8" type="ORF">FSB_LOCUS4994</name>
</gene>
<dbReference type="Gene3D" id="1.20.1080.10">
    <property type="entry name" value="Glycerol uptake facilitator protein"/>
    <property type="match status" value="2"/>
</dbReference>
<dbReference type="PANTHER" id="PTHR45724:SF23">
    <property type="entry name" value="AQUAPORIN NIP4-1-RELATED"/>
    <property type="match status" value="1"/>
</dbReference>
<proteinExistence type="inferred from homology"/>
<evidence type="ECO:0000256" key="4">
    <source>
        <dbReference type="ARBA" id="ARBA00023136"/>
    </source>
</evidence>
<reference evidence="8" key="1">
    <citation type="submission" date="2018-02" db="EMBL/GenBank/DDBJ databases">
        <authorList>
            <person name="Cohen D.B."/>
            <person name="Kent A.D."/>
        </authorList>
    </citation>
    <scope>NUCLEOTIDE SEQUENCE</scope>
</reference>
<dbReference type="SUPFAM" id="SSF81338">
    <property type="entry name" value="Aquaporin-like"/>
    <property type="match status" value="1"/>
</dbReference>
<feature type="region of interest" description="Disordered" evidence="6">
    <location>
        <begin position="1"/>
        <end position="21"/>
    </location>
</feature>
<dbReference type="PANTHER" id="PTHR45724">
    <property type="entry name" value="AQUAPORIN NIP2-1"/>
    <property type="match status" value="1"/>
</dbReference>
<name>A0A2N9EQJ6_FAGSY</name>
<feature type="transmembrane region" description="Helical" evidence="7">
    <location>
        <begin position="150"/>
        <end position="169"/>
    </location>
</feature>
<keyword evidence="4 7" id="KW-0472">Membrane</keyword>
<dbReference type="GO" id="GO:0016020">
    <property type="term" value="C:membrane"/>
    <property type="evidence" value="ECO:0007669"/>
    <property type="project" value="UniProtKB-SubCell"/>
</dbReference>
<evidence type="ECO:0000256" key="1">
    <source>
        <dbReference type="ARBA" id="ARBA00004141"/>
    </source>
</evidence>
<feature type="transmembrane region" description="Helical" evidence="7">
    <location>
        <begin position="117"/>
        <end position="138"/>
    </location>
</feature>
<organism evidence="8">
    <name type="scientific">Fagus sylvatica</name>
    <name type="common">Beechnut</name>
    <dbReference type="NCBI Taxonomy" id="28930"/>
    <lineage>
        <taxon>Eukaryota</taxon>
        <taxon>Viridiplantae</taxon>
        <taxon>Streptophyta</taxon>
        <taxon>Embryophyta</taxon>
        <taxon>Tracheophyta</taxon>
        <taxon>Spermatophyta</taxon>
        <taxon>Magnoliopsida</taxon>
        <taxon>eudicotyledons</taxon>
        <taxon>Gunneridae</taxon>
        <taxon>Pentapetalae</taxon>
        <taxon>rosids</taxon>
        <taxon>fabids</taxon>
        <taxon>Fagales</taxon>
        <taxon>Fagaceae</taxon>
        <taxon>Fagus</taxon>
    </lineage>
</organism>
<dbReference type="InterPro" id="IPR000425">
    <property type="entry name" value="MIP"/>
</dbReference>
<evidence type="ECO:0000256" key="2">
    <source>
        <dbReference type="ARBA" id="ARBA00022692"/>
    </source>
</evidence>
<dbReference type="Pfam" id="PF00230">
    <property type="entry name" value="MIP"/>
    <property type="match status" value="1"/>
</dbReference>
<dbReference type="EMBL" id="OIVN01000253">
    <property type="protein sequence ID" value="SPC77112.1"/>
    <property type="molecule type" value="Genomic_DNA"/>
</dbReference>
<evidence type="ECO:0000256" key="6">
    <source>
        <dbReference type="SAM" id="MobiDB-lite"/>
    </source>
</evidence>